<comment type="similarity">
    <text evidence="2 9">Belongs to the sideroflexin family.</text>
</comment>
<dbReference type="GeneID" id="116303455"/>
<gene>
    <name evidence="11" type="primary">LOC116303455</name>
</gene>
<evidence type="ECO:0000256" key="9">
    <source>
        <dbReference type="RuleBase" id="RU362000"/>
    </source>
</evidence>
<evidence type="ECO:0000256" key="2">
    <source>
        <dbReference type="ARBA" id="ARBA00005974"/>
    </source>
</evidence>
<dbReference type="OrthoDB" id="6608471at2759"/>
<dbReference type="AlphaFoldDB" id="A0A6P8IP94"/>
<keyword evidence="8 9" id="KW-0472">Membrane</keyword>
<evidence type="ECO:0000256" key="5">
    <source>
        <dbReference type="ARBA" id="ARBA00022970"/>
    </source>
</evidence>
<dbReference type="GO" id="GO:0005743">
    <property type="term" value="C:mitochondrial inner membrane"/>
    <property type="evidence" value="ECO:0007669"/>
    <property type="project" value="TreeGrafter"/>
</dbReference>
<protein>
    <recommendedName>
        <fullName evidence="9">Sidoreflexin</fullName>
    </recommendedName>
</protein>
<evidence type="ECO:0000313" key="10">
    <source>
        <dbReference type="Proteomes" id="UP000515163"/>
    </source>
</evidence>
<keyword evidence="3" id="KW-0813">Transport</keyword>
<evidence type="ECO:0000313" key="11">
    <source>
        <dbReference type="RefSeq" id="XP_031568856.1"/>
    </source>
</evidence>
<name>A0A6P8IP94_ACTTE</name>
<dbReference type="NCBIfam" id="TIGR00798">
    <property type="entry name" value="mtc"/>
    <property type="match status" value="1"/>
</dbReference>
<dbReference type="PANTHER" id="PTHR11153">
    <property type="entry name" value="SIDEROFLEXIN"/>
    <property type="match status" value="1"/>
</dbReference>
<evidence type="ECO:0000256" key="8">
    <source>
        <dbReference type="ARBA" id="ARBA00023136"/>
    </source>
</evidence>
<feature type="transmembrane region" description="Helical" evidence="9">
    <location>
        <begin position="227"/>
        <end position="249"/>
    </location>
</feature>
<keyword evidence="5" id="KW-0029">Amino-acid transport</keyword>
<organism evidence="10 11">
    <name type="scientific">Actinia tenebrosa</name>
    <name type="common">Australian red waratah sea anemone</name>
    <dbReference type="NCBI Taxonomy" id="6105"/>
    <lineage>
        <taxon>Eukaryota</taxon>
        <taxon>Metazoa</taxon>
        <taxon>Cnidaria</taxon>
        <taxon>Anthozoa</taxon>
        <taxon>Hexacorallia</taxon>
        <taxon>Actiniaria</taxon>
        <taxon>Actiniidae</taxon>
        <taxon>Actinia</taxon>
    </lineage>
</organism>
<dbReference type="Proteomes" id="UP000515163">
    <property type="component" value="Unplaced"/>
</dbReference>
<dbReference type="KEGG" id="aten:116303455"/>
<evidence type="ECO:0000256" key="4">
    <source>
        <dbReference type="ARBA" id="ARBA00022692"/>
    </source>
</evidence>
<keyword evidence="10" id="KW-1185">Reference proteome</keyword>
<dbReference type="GO" id="GO:0140300">
    <property type="term" value="P:serine import into mitochondrion"/>
    <property type="evidence" value="ECO:0007669"/>
    <property type="project" value="TreeGrafter"/>
</dbReference>
<feature type="transmembrane region" description="Helical" evidence="9">
    <location>
        <begin position="269"/>
        <end position="289"/>
    </location>
</feature>
<evidence type="ECO:0000256" key="7">
    <source>
        <dbReference type="ARBA" id="ARBA00023128"/>
    </source>
</evidence>
<sequence length="325" mass="36405">MESARLPGGRINLDKPRYDQSTYWGRAKHFFTVTDPRNLFHAESELDRMKQLLIKYRRGEEPAGTTDEEIWRAKKIFESAFHPDTGEKMFLPGRMSAQVPMNMTITGCMMTFYKTTPQVLFWQWINQSFNAIVNYTNRSGDSPISNRELGIAYTLATSGAISVALGLNYVTRNAPPIIGRFVPFAAVAAANCVNIPFMRKRELAKGIPVTDHDGNKIGESKAAARKAIASVVLSRIGMATPGMFFPPFIMQYLETKAFMKRFPILASPIQVLLVGFCLVFATPLCCAIFPQQSSLNVSHLETELQDIVKAKYGDSLHKVYFNKGL</sequence>
<dbReference type="PANTHER" id="PTHR11153:SF8">
    <property type="entry name" value="SIDEROFLEXIN-1"/>
    <property type="match status" value="1"/>
</dbReference>
<dbReference type="InParanoid" id="A0A6P8IP94"/>
<keyword evidence="6 9" id="KW-1133">Transmembrane helix</keyword>
<dbReference type="Pfam" id="PF03820">
    <property type="entry name" value="SFXNs"/>
    <property type="match status" value="1"/>
</dbReference>
<keyword evidence="4 9" id="KW-0812">Transmembrane</keyword>
<feature type="transmembrane region" description="Helical" evidence="9">
    <location>
        <begin position="151"/>
        <end position="171"/>
    </location>
</feature>
<dbReference type="GO" id="GO:0015075">
    <property type="term" value="F:monoatomic ion transmembrane transporter activity"/>
    <property type="evidence" value="ECO:0007669"/>
    <property type="project" value="InterPro"/>
</dbReference>
<evidence type="ECO:0000256" key="3">
    <source>
        <dbReference type="ARBA" id="ARBA00022448"/>
    </source>
</evidence>
<proteinExistence type="inferred from homology"/>
<evidence type="ECO:0000256" key="1">
    <source>
        <dbReference type="ARBA" id="ARBA00004225"/>
    </source>
</evidence>
<reference evidence="11" key="1">
    <citation type="submission" date="2025-08" db="UniProtKB">
        <authorList>
            <consortium name="RefSeq"/>
        </authorList>
    </citation>
    <scope>IDENTIFICATION</scope>
    <source>
        <tissue evidence="11">Tentacle</tissue>
    </source>
</reference>
<dbReference type="RefSeq" id="XP_031568856.1">
    <property type="nucleotide sequence ID" value="XM_031712996.1"/>
</dbReference>
<comment type="subcellular location">
    <subcellularLocation>
        <location evidence="1 9">Mitochondrion membrane</location>
        <topology evidence="1 9">Multi-pass membrane protein</topology>
    </subcellularLocation>
</comment>
<dbReference type="InterPro" id="IPR004686">
    <property type="entry name" value="Mtc"/>
</dbReference>
<feature type="transmembrane region" description="Helical" evidence="9">
    <location>
        <begin position="177"/>
        <end position="197"/>
    </location>
</feature>
<accession>A0A6P8IP94</accession>
<dbReference type="FunCoup" id="A0A6P8IP94">
    <property type="interactions" value="1449"/>
</dbReference>
<evidence type="ECO:0000256" key="6">
    <source>
        <dbReference type="ARBA" id="ARBA00022989"/>
    </source>
</evidence>
<keyword evidence="7 9" id="KW-0496">Mitochondrion</keyword>